<evidence type="ECO:0000313" key="1">
    <source>
        <dbReference type="EMBL" id="KAI0027953.1"/>
    </source>
</evidence>
<comment type="caution">
    <text evidence="1">The sequence shown here is derived from an EMBL/GenBank/DDBJ whole genome shotgun (WGS) entry which is preliminary data.</text>
</comment>
<keyword evidence="2" id="KW-1185">Reference proteome</keyword>
<reference evidence="1" key="1">
    <citation type="submission" date="2021-02" db="EMBL/GenBank/DDBJ databases">
        <authorList>
            <consortium name="DOE Joint Genome Institute"/>
            <person name="Ahrendt S."/>
            <person name="Looney B.P."/>
            <person name="Miyauchi S."/>
            <person name="Morin E."/>
            <person name="Drula E."/>
            <person name="Courty P.E."/>
            <person name="Chicoki N."/>
            <person name="Fauchery L."/>
            <person name="Kohler A."/>
            <person name="Kuo A."/>
            <person name="Labutti K."/>
            <person name="Pangilinan J."/>
            <person name="Lipzen A."/>
            <person name="Riley R."/>
            <person name="Andreopoulos W."/>
            <person name="He G."/>
            <person name="Johnson J."/>
            <person name="Barry K.W."/>
            <person name="Grigoriev I.V."/>
            <person name="Nagy L."/>
            <person name="Hibbett D."/>
            <person name="Henrissat B."/>
            <person name="Matheny P.B."/>
            <person name="Labbe J."/>
            <person name="Martin F."/>
        </authorList>
    </citation>
    <scope>NUCLEOTIDE SEQUENCE</scope>
    <source>
        <strain evidence="1">EC-137</strain>
    </source>
</reference>
<proteinExistence type="predicted"/>
<dbReference type="EMBL" id="MU273814">
    <property type="protein sequence ID" value="KAI0027953.1"/>
    <property type="molecule type" value="Genomic_DNA"/>
</dbReference>
<evidence type="ECO:0000313" key="2">
    <source>
        <dbReference type="Proteomes" id="UP000814128"/>
    </source>
</evidence>
<name>A0ACB8Q898_9AGAM</name>
<organism evidence="1 2">
    <name type="scientific">Vararia minispora EC-137</name>
    <dbReference type="NCBI Taxonomy" id="1314806"/>
    <lineage>
        <taxon>Eukaryota</taxon>
        <taxon>Fungi</taxon>
        <taxon>Dikarya</taxon>
        <taxon>Basidiomycota</taxon>
        <taxon>Agaricomycotina</taxon>
        <taxon>Agaricomycetes</taxon>
        <taxon>Russulales</taxon>
        <taxon>Lachnocladiaceae</taxon>
        <taxon>Vararia</taxon>
    </lineage>
</organism>
<reference evidence="1" key="2">
    <citation type="journal article" date="2022" name="New Phytol.">
        <title>Evolutionary transition to the ectomycorrhizal habit in the genomes of a hyperdiverse lineage of mushroom-forming fungi.</title>
        <authorList>
            <person name="Looney B."/>
            <person name="Miyauchi S."/>
            <person name="Morin E."/>
            <person name="Drula E."/>
            <person name="Courty P.E."/>
            <person name="Kohler A."/>
            <person name="Kuo A."/>
            <person name="LaButti K."/>
            <person name="Pangilinan J."/>
            <person name="Lipzen A."/>
            <person name="Riley R."/>
            <person name="Andreopoulos W."/>
            <person name="He G."/>
            <person name="Johnson J."/>
            <person name="Nolan M."/>
            <person name="Tritt A."/>
            <person name="Barry K.W."/>
            <person name="Grigoriev I.V."/>
            <person name="Nagy L.G."/>
            <person name="Hibbett D."/>
            <person name="Henrissat B."/>
            <person name="Matheny P.B."/>
            <person name="Labbe J."/>
            <person name="Martin F.M."/>
        </authorList>
    </citation>
    <scope>NUCLEOTIDE SEQUENCE</scope>
    <source>
        <strain evidence="1">EC-137</strain>
    </source>
</reference>
<accession>A0ACB8Q898</accession>
<sequence length="481" mass="53094">MSSARRNSRSSVEAEKDIEKAEMDAKVECDEAEYVVDRDAERRLVRRIDMRIVPTTMLIYLLCFLDRSNVGNAKLLNSSTGDSLVQSTHITNSQYLTALMIFIVAYTIFETPSNYMLKRFRPSRWLALLMCSWGALTMILGSVSNFGGIVAVRFLLGAFEAGLFPGMVYYLTFWYTPRERAVRIALILACATLAGAFGGAIAYGVGHMNGVGGLEGWRWLFILEGIPSCLYAVIIIFILPDFPETERWLTEAERELAIKRLHGDRSIGHASLSWAEARDTLFDWRLYLHYLVYISISVPFSSISLFSPSIVAGLGYEGLSAQLWTVPPYAIAFVVTVVTAFLSDRYEARSIGAGVSLVVSGVAYIVQGALPPTAFNARFGMLVISTSFAFASIPPLLSWITGNLRSTAAATLAVPLNVSIGQFGQIVGVYIYKSGEAPGYPTGHYTNASFCLLGALVVVLLRIVYVRRNRVLAEGERPWRL</sequence>
<protein>
    <submittedName>
        <fullName evidence="1">MFS general substrate transporter</fullName>
    </submittedName>
</protein>
<dbReference type="Proteomes" id="UP000814128">
    <property type="component" value="Unassembled WGS sequence"/>
</dbReference>
<gene>
    <name evidence="1" type="ORF">K488DRAFT_80921</name>
</gene>